<dbReference type="SMART" id="SM00382">
    <property type="entry name" value="AAA"/>
    <property type="match status" value="1"/>
</dbReference>
<dbReference type="Pfam" id="PF00005">
    <property type="entry name" value="ABC_tran"/>
    <property type="match status" value="1"/>
</dbReference>
<evidence type="ECO:0000256" key="3">
    <source>
        <dbReference type="ARBA" id="ARBA00022840"/>
    </source>
</evidence>
<dbReference type="Gene3D" id="3.40.50.300">
    <property type="entry name" value="P-loop containing nucleotide triphosphate hydrolases"/>
    <property type="match status" value="1"/>
</dbReference>
<dbReference type="GO" id="GO:0098796">
    <property type="term" value="C:membrane protein complex"/>
    <property type="evidence" value="ECO:0007669"/>
    <property type="project" value="UniProtKB-ARBA"/>
</dbReference>
<dbReference type="GO" id="GO:0005524">
    <property type="term" value="F:ATP binding"/>
    <property type="evidence" value="ECO:0007669"/>
    <property type="project" value="UniProtKB-KW"/>
</dbReference>
<dbReference type="EMBL" id="DSJL01000007">
    <property type="protein sequence ID" value="HEF64631.1"/>
    <property type="molecule type" value="Genomic_DNA"/>
</dbReference>
<dbReference type="AlphaFoldDB" id="A0A7C1XFM3"/>
<dbReference type="InterPro" id="IPR003439">
    <property type="entry name" value="ABC_transporter-like_ATP-bd"/>
</dbReference>
<evidence type="ECO:0000256" key="4">
    <source>
        <dbReference type="ARBA" id="ARBA00038388"/>
    </source>
</evidence>
<dbReference type="InterPro" id="IPR003593">
    <property type="entry name" value="AAA+_ATPase"/>
</dbReference>
<dbReference type="InterPro" id="IPR017871">
    <property type="entry name" value="ABC_transporter-like_CS"/>
</dbReference>
<dbReference type="PROSITE" id="PS50893">
    <property type="entry name" value="ABC_TRANSPORTER_2"/>
    <property type="match status" value="1"/>
</dbReference>
<dbReference type="SUPFAM" id="SSF52540">
    <property type="entry name" value="P-loop containing nucleoside triphosphate hydrolases"/>
    <property type="match status" value="1"/>
</dbReference>
<dbReference type="GO" id="GO:0016887">
    <property type="term" value="F:ATP hydrolysis activity"/>
    <property type="evidence" value="ECO:0007669"/>
    <property type="project" value="InterPro"/>
</dbReference>
<organism evidence="5">
    <name type="scientific">Thermomicrobium roseum</name>
    <dbReference type="NCBI Taxonomy" id="500"/>
    <lineage>
        <taxon>Bacteria</taxon>
        <taxon>Pseudomonadati</taxon>
        <taxon>Thermomicrobiota</taxon>
        <taxon>Thermomicrobia</taxon>
        <taxon>Thermomicrobiales</taxon>
        <taxon>Thermomicrobiaceae</taxon>
        <taxon>Thermomicrobium</taxon>
    </lineage>
</organism>
<dbReference type="InterPro" id="IPR015854">
    <property type="entry name" value="ABC_transpr_LolD-like"/>
</dbReference>
<comment type="caution">
    <text evidence="5">The sequence shown here is derived from an EMBL/GenBank/DDBJ whole genome shotgun (WGS) entry which is preliminary data.</text>
</comment>
<reference evidence="5" key="1">
    <citation type="journal article" date="2020" name="mSystems">
        <title>Genome- and Community-Level Interaction Insights into Carbon Utilization and Element Cycling Functions of Hydrothermarchaeota in Hydrothermal Sediment.</title>
        <authorList>
            <person name="Zhou Z."/>
            <person name="Liu Y."/>
            <person name="Xu W."/>
            <person name="Pan J."/>
            <person name="Luo Z.H."/>
            <person name="Li M."/>
        </authorList>
    </citation>
    <scope>NUCLEOTIDE SEQUENCE [LARGE SCALE GENOMIC DNA]</scope>
    <source>
        <strain evidence="5">SpSt-222</strain>
    </source>
</reference>
<dbReference type="GO" id="GO:0005886">
    <property type="term" value="C:plasma membrane"/>
    <property type="evidence" value="ECO:0007669"/>
    <property type="project" value="TreeGrafter"/>
</dbReference>
<accession>A0A7C1XFM3</accession>
<keyword evidence="3 5" id="KW-0067">ATP-binding</keyword>
<dbReference type="CDD" id="cd03255">
    <property type="entry name" value="ABC_MJ0796_LolCDE_FtsE"/>
    <property type="match status" value="1"/>
</dbReference>
<dbReference type="InterPro" id="IPR017911">
    <property type="entry name" value="MacB-like_ATP-bd"/>
</dbReference>
<proteinExistence type="inferred from homology"/>
<protein>
    <submittedName>
        <fullName evidence="5">ABC transporter ATP-binding protein</fullName>
    </submittedName>
</protein>
<keyword evidence="1" id="KW-0813">Transport</keyword>
<dbReference type="PANTHER" id="PTHR24220:SF86">
    <property type="entry name" value="ABC TRANSPORTER ABCH.1"/>
    <property type="match status" value="1"/>
</dbReference>
<name>A0A7C1XFM3_THERO</name>
<dbReference type="GO" id="GO:0022857">
    <property type="term" value="F:transmembrane transporter activity"/>
    <property type="evidence" value="ECO:0007669"/>
    <property type="project" value="TreeGrafter"/>
</dbReference>
<dbReference type="FunFam" id="3.40.50.300:FF:000032">
    <property type="entry name" value="Export ABC transporter ATP-binding protein"/>
    <property type="match status" value="1"/>
</dbReference>
<keyword evidence="2" id="KW-0547">Nucleotide-binding</keyword>
<dbReference type="InterPro" id="IPR027417">
    <property type="entry name" value="P-loop_NTPase"/>
</dbReference>
<sequence length="224" mass="24421">MVQLQEVTKVYRDGQREVTALHNVTLEIWPGEWVAIVGPSGCGKSTLLNLVAGLDRPTSGRVLVDGIDLATLDEEALARWRRTHVGFVFQFFQLLPTLTALENVQLPLILAGSAQARQRAAELLQRVGLAQAAHRFPSELSGGEQQRVAIARALANQPRLLLADEPTGNLDSASGAAVLELFAQAWQDGTTLLLVTHDLTVAQRAQRLIELRDGIVVADTLLRR</sequence>
<evidence type="ECO:0000256" key="2">
    <source>
        <dbReference type="ARBA" id="ARBA00022741"/>
    </source>
</evidence>
<gene>
    <name evidence="5" type="ORF">ENP47_03365</name>
</gene>
<comment type="similarity">
    <text evidence="4">Belongs to the ABC transporter superfamily. Macrolide exporter (TC 3.A.1.122) family.</text>
</comment>
<evidence type="ECO:0000313" key="5">
    <source>
        <dbReference type="EMBL" id="HEF64631.1"/>
    </source>
</evidence>
<dbReference type="PANTHER" id="PTHR24220">
    <property type="entry name" value="IMPORT ATP-BINDING PROTEIN"/>
    <property type="match status" value="1"/>
</dbReference>
<evidence type="ECO:0000256" key="1">
    <source>
        <dbReference type="ARBA" id="ARBA00022448"/>
    </source>
</evidence>
<dbReference type="PROSITE" id="PS00211">
    <property type="entry name" value="ABC_TRANSPORTER_1"/>
    <property type="match status" value="1"/>
</dbReference>